<dbReference type="InterPro" id="IPR034660">
    <property type="entry name" value="DinB/YfiT-like"/>
</dbReference>
<accession>A0A918ABE1</accession>
<reference evidence="1" key="2">
    <citation type="submission" date="2020-09" db="EMBL/GenBank/DDBJ databases">
        <authorList>
            <person name="Sun Q."/>
            <person name="Zhou Y."/>
        </authorList>
    </citation>
    <scope>NUCLEOTIDE SEQUENCE</scope>
    <source>
        <strain evidence="1">CGMCC 4.7430</strain>
    </source>
</reference>
<dbReference type="RefSeq" id="WP_189142845.1">
    <property type="nucleotide sequence ID" value="NZ_BMNK01000015.1"/>
</dbReference>
<dbReference type="AlphaFoldDB" id="A0A918ABE1"/>
<dbReference type="Proteomes" id="UP000660745">
    <property type="component" value="Unassembled WGS sequence"/>
</dbReference>
<protein>
    <recommendedName>
        <fullName evidence="3">DinB family protein</fullName>
    </recommendedName>
</protein>
<evidence type="ECO:0000313" key="2">
    <source>
        <dbReference type="Proteomes" id="UP000660745"/>
    </source>
</evidence>
<comment type="caution">
    <text evidence="1">The sequence shown here is derived from an EMBL/GenBank/DDBJ whole genome shotgun (WGS) entry which is preliminary data.</text>
</comment>
<organism evidence="1 2">
    <name type="scientific">Nonomuraea glycinis</name>
    <dbReference type="NCBI Taxonomy" id="2047744"/>
    <lineage>
        <taxon>Bacteria</taxon>
        <taxon>Bacillati</taxon>
        <taxon>Actinomycetota</taxon>
        <taxon>Actinomycetes</taxon>
        <taxon>Streptosporangiales</taxon>
        <taxon>Streptosporangiaceae</taxon>
        <taxon>Nonomuraea</taxon>
    </lineage>
</organism>
<evidence type="ECO:0000313" key="1">
    <source>
        <dbReference type="EMBL" id="GGP13972.1"/>
    </source>
</evidence>
<dbReference type="InterPro" id="IPR007061">
    <property type="entry name" value="MST-like"/>
</dbReference>
<evidence type="ECO:0008006" key="3">
    <source>
        <dbReference type="Google" id="ProtNLM"/>
    </source>
</evidence>
<proteinExistence type="predicted"/>
<dbReference type="Gene3D" id="1.20.120.450">
    <property type="entry name" value="dinb family like domain"/>
    <property type="match status" value="1"/>
</dbReference>
<dbReference type="EMBL" id="BMNK01000015">
    <property type="protein sequence ID" value="GGP13972.1"/>
    <property type="molecule type" value="Genomic_DNA"/>
</dbReference>
<reference evidence="1" key="1">
    <citation type="journal article" date="2014" name="Int. J. Syst. Evol. Microbiol.">
        <title>Complete genome sequence of Corynebacterium casei LMG S-19264T (=DSM 44701T), isolated from a smear-ripened cheese.</title>
        <authorList>
            <consortium name="US DOE Joint Genome Institute (JGI-PGF)"/>
            <person name="Walter F."/>
            <person name="Albersmeier A."/>
            <person name="Kalinowski J."/>
            <person name="Ruckert C."/>
        </authorList>
    </citation>
    <scope>NUCLEOTIDE SEQUENCE</scope>
    <source>
        <strain evidence="1">CGMCC 4.7430</strain>
    </source>
</reference>
<keyword evidence="2" id="KW-1185">Reference proteome</keyword>
<sequence length="167" mass="19110">MDDRIPPLYDGDERAILYSWLDWHRGTLAAKCAGLSEEQLRRRAVPPSGMSLLGLVRHMAHVERAWFRRMLDDEDVPLLYDKEQRQDADFEEVDGASAGEAIAIWQEEIGRARKVSAGLPLDAVAKRQRDGHDVSHRRILVHVIQEYARHNGHADLLRERIDGRTGE</sequence>
<name>A0A918ABE1_9ACTN</name>
<dbReference type="SUPFAM" id="SSF109854">
    <property type="entry name" value="DinB/YfiT-like putative metalloenzymes"/>
    <property type="match status" value="1"/>
</dbReference>
<dbReference type="Pfam" id="PF04978">
    <property type="entry name" value="MST"/>
    <property type="match status" value="1"/>
</dbReference>
<gene>
    <name evidence="1" type="ORF">GCM10012278_67890</name>
</gene>